<dbReference type="SUPFAM" id="SSF47473">
    <property type="entry name" value="EF-hand"/>
    <property type="match status" value="1"/>
</dbReference>
<evidence type="ECO:0000259" key="10">
    <source>
        <dbReference type="PROSITE" id="PS51914"/>
    </source>
</evidence>
<feature type="compositionally biased region" description="Acidic residues" evidence="7">
    <location>
        <begin position="247"/>
        <end position="259"/>
    </location>
</feature>
<feature type="region of interest" description="Disordered" evidence="7">
    <location>
        <begin position="152"/>
        <end position="214"/>
    </location>
</feature>
<keyword evidence="4" id="KW-0106">Calcium</keyword>
<sequence>MHYFCILTLLGVIVIASADNKQQHSYGNRPRGVALLKAALYEEKDEFECLDGSKKIPFDQVNDDYCDCADGSDEPGTSACPNGHFHCLNIGHRGLDIPSSRVNDFICDCCDGSDEWDSGVECPNVCSQLGQKAREDAVKYRATLEVGFKQRQELSKQGEKQTTEMKTNIGDLKKQLDGLQPSKDEAEKKKNEVEERERAAKDKHDQAWNAHLDEKKKKEATELFEKLDVDKDKKITLNDLKNFKEFDTDENGEVSDDEAKDYLSGSDELDVEAFIDKDKGFREIALRFQSKPKPVTTEEKVDEDNIEETGGEEEEGISDEVVEPPPQASDEEQKPPYDDATQALIKEADEARREYQEILTKYNEVENTIQDSERFLEFDYGTDHAWAPLKGKCVELDESQYTYRLCLFDRAVQKERGGHSEVNLGHWKEWTGPDDDKHSTQKYDRGQSCWNGPERSTEVVIECGEETKLVETSEPSKCEYRFRLQSPAACTDPAKFDENAHTEL</sequence>
<feature type="domain" description="MRH" evidence="10">
    <location>
        <begin position="391"/>
        <end position="492"/>
    </location>
</feature>
<dbReference type="InterPro" id="IPR018247">
    <property type="entry name" value="EF_Hand_1_Ca_BS"/>
</dbReference>
<name>A0A914DK28_9BILA</name>
<proteinExistence type="predicted"/>
<evidence type="ECO:0000256" key="8">
    <source>
        <dbReference type="SAM" id="SignalP"/>
    </source>
</evidence>
<dbReference type="InterPro" id="IPR039794">
    <property type="entry name" value="Gtb1-like"/>
</dbReference>
<dbReference type="Gene3D" id="2.70.130.10">
    <property type="entry name" value="Mannose-6-phosphate receptor binding domain"/>
    <property type="match status" value="1"/>
</dbReference>
<accession>A0A914DK28</accession>
<organism evidence="11 12">
    <name type="scientific">Acrobeloides nanus</name>
    <dbReference type="NCBI Taxonomy" id="290746"/>
    <lineage>
        <taxon>Eukaryota</taxon>
        <taxon>Metazoa</taxon>
        <taxon>Ecdysozoa</taxon>
        <taxon>Nematoda</taxon>
        <taxon>Chromadorea</taxon>
        <taxon>Rhabditida</taxon>
        <taxon>Tylenchina</taxon>
        <taxon>Cephalobomorpha</taxon>
        <taxon>Cephaloboidea</taxon>
        <taxon>Cephalobidae</taxon>
        <taxon>Acrobeloides</taxon>
    </lineage>
</organism>
<dbReference type="InterPro" id="IPR002172">
    <property type="entry name" value="LDrepeatLR_classA_rpt"/>
</dbReference>
<dbReference type="InterPro" id="IPR011992">
    <property type="entry name" value="EF-hand-dom_pair"/>
</dbReference>
<feature type="compositionally biased region" description="Basic and acidic residues" evidence="7">
    <location>
        <begin position="171"/>
        <end position="214"/>
    </location>
</feature>
<evidence type="ECO:0000259" key="9">
    <source>
        <dbReference type="PROSITE" id="PS50222"/>
    </source>
</evidence>
<keyword evidence="11" id="KW-1185">Reference proteome</keyword>
<evidence type="ECO:0000256" key="4">
    <source>
        <dbReference type="ARBA" id="ARBA00022837"/>
    </source>
</evidence>
<dbReference type="PANTHER" id="PTHR12630">
    <property type="entry name" value="N-LINKED OLIGOSACCHARIDE PROCESSING"/>
    <property type="match status" value="1"/>
</dbReference>
<dbReference type="InterPro" id="IPR002048">
    <property type="entry name" value="EF_hand_dom"/>
</dbReference>
<dbReference type="Proteomes" id="UP000887540">
    <property type="component" value="Unplaced"/>
</dbReference>
<dbReference type="PANTHER" id="PTHR12630:SF1">
    <property type="entry name" value="GLUCOSIDASE 2 SUBUNIT BETA"/>
    <property type="match status" value="1"/>
</dbReference>
<dbReference type="Pfam" id="PF13015">
    <property type="entry name" value="PRKCSH_1"/>
    <property type="match status" value="1"/>
</dbReference>
<dbReference type="InterPro" id="IPR009011">
    <property type="entry name" value="Man6P_isomerase_rcpt-bd_dom_sf"/>
</dbReference>
<dbReference type="InterPro" id="IPR044865">
    <property type="entry name" value="MRH_dom"/>
</dbReference>
<dbReference type="GO" id="GO:0017177">
    <property type="term" value="C:glucosidase II complex"/>
    <property type="evidence" value="ECO:0007669"/>
    <property type="project" value="TreeGrafter"/>
</dbReference>
<feature type="signal peptide" evidence="8">
    <location>
        <begin position="1"/>
        <end position="18"/>
    </location>
</feature>
<evidence type="ECO:0000313" key="12">
    <source>
        <dbReference type="WBParaSite" id="ACRNAN_scaffold27.g27287.t1"/>
    </source>
</evidence>
<dbReference type="SUPFAM" id="SSF50911">
    <property type="entry name" value="Mannose 6-phosphate receptor domain"/>
    <property type="match status" value="1"/>
</dbReference>
<dbReference type="CDD" id="cd00112">
    <property type="entry name" value="LDLa"/>
    <property type="match status" value="1"/>
</dbReference>
<feature type="domain" description="EF-hand" evidence="9">
    <location>
        <begin position="215"/>
        <end position="250"/>
    </location>
</feature>
<keyword evidence="3" id="KW-0256">Endoplasmic reticulum</keyword>
<dbReference type="InterPro" id="IPR028146">
    <property type="entry name" value="PRKCSH_N"/>
</dbReference>
<keyword evidence="2 8" id="KW-0732">Signal</keyword>
<dbReference type="GO" id="GO:0006491">
    <property type="term" value="P:N-glycan processing"/>
    <property type="evidence" value="ECO:0007669"/>
    <property type="project" value="TreeGrafter"/>
</dbReference>
<dbReference type="Pfam" id="PF12999">
    <property type="entry name" value="PRKCSH-like"/>
    <property type="match status" value="1"/>
</dbReference>
<dbReference type="InterPro" id="IPR036607">
    <property type="entry name" value="PRKCSH"/>
</dbReference>
<feature type="region of interest" description="Disordered" evidence="7">
    <location>
        <begin position="288"/>
        <end position="338"/>
    </location>
</feature>
<dbReference type="PROSITE" id="PS50222">
    <property type="entry name" value="EF_HAND_2"/>
    <property type="match status" value="1"/>
</dbReference>
<protein>
    <recommendedName>
        <fullName evidence="1">Glucosidase 2 subunit beta</fullName>
    </recommendedName>
</protein>
<evidence type="ECO:0000256" key="2">
    <source>
        <dbReference type="ARBA" id="ARBA00022729"/>
    </source>
</evidence>
<feature type="chain" id="PRO_5037248687" description="Glucosidase 2 subunit beta" evidence="8">
    <location>
        <begin position="19"/>
        <end position="504"/>
    </location>
</feature>
<evidence type="ECO:0000256" key="3">
    <source>
        <dbReference type="ARBA" id="ARBA00022824"/>
    </source>
</evidence>
<dbReference type="WBParaSite" id="ACRNAN_scaffold27.g27287.t1">
    <property type="protein sequence ID" value="ACRNAN_scaffold27.g27287.t1"/>
    <property type="gene ID" value="ACRNAN_scaffold27.g27287"/>
</dbReference>
<dbReference type="AlphaFoldDB" id="A0A914DK28"/>
<dbReference type="GO" id="GO:0005509">
    <property type="term" value="F:calcium ion binding"/>
    <property type="evidence" value="ECO:0007669"/>
    <property type="project" value="InterPro"/>
</dbReference>
<feature type="compositionally biased region" description="Acidic residues" evidence="7">
    <location>
        <begin position="300"/>
        <end position="322"/>
    </location>
</feature>
<reference evidence="12" key="1">
    <citation type="submission" date="2022-11" db="UniProtKB">
        <authorList>
            <consortium name="WormBaseParasite"/>
        </authorList>
    </citation>
    <scope>IDENTIFICATION</scope>
</reference>
<keyword evidence="6" id="KW-0175">Coiled coil</keyword>
<evidence type="ECO:0000256" key="7">
    <source>
        <dbReference type="SAM" id="MobiDB-lite"/>
    </source>
</evidence>
<dbReference type="PROSITE" id="PS51914">
    <property type="entry name" value="MRH"/>
    <property type="match status" value="1"/>
</dbReference>
<feature type="compositionally biased region" description="Basic and acidic residues" evidence="7">
    <location>
        <begin position="152"/>
        <end position="163"/>
    </location>
</feature>
<feature type="coiled-coil region" evidence="6">
    <location>
        <begin position="341"/>
        <end position="368"/>
    </location>
</feature>
<dbReference type="PROSITE" id="PS00018">
    <property type="entry name" value="EF_HAND_1"/>
    <property type="match status" value="1"/>
</dbReference>
<keyword evidence="5" id="KW-1015">Disulfide bond</keyword>
<evidence type="ECO:0000256" key="6">
    <source>
        <dbReference type="SAM" id="Coils"/>
    </source>
</evidence>
<feature type="region of interest" description="Disordered" evidence="7">
    <location>
        <begin position="242"/>
        <end position="269"/>
    </location>
</feature>
<evidence type="ECO:0000313" key="11">
    <source>
        <dbReference type="Proteomes" id="UP000887540"/>
    </source>
</evidence>
<evidence type="ECO:0000256" key="5">
    <source>
        <dbReference type="ARBA" id="ARBA00023157"/>
    </source>
</evidence>
<dbReference type="Gene3D" id="1.10.238.10">
    <property type="entry name" value="EF-hand"/>
    <property type="match status" value="1"/>
</dbReference>
<evidence type="ECO:0000256" key="1">
    <source>
        <dbReference type="ARBA" id="ARBA00022387"/>
    </source>
</evidence>